<reference evidence="2" key="1">
    <citation type="journal article" date="2020" name="G3 (Bethesda)">
        <title>High-Quality Assemblies for Three Invasive Social Wasps from the &lt;i&gt;Vespula&lt;/i&gt; Genus.</title>
        <authorList>
            <person name="Harrop T.W.R."/>
            <person name="Guhlin J."/>
            <person name="McLaughlin G.M."/>
            <person name="Permina E."/>
            <person name="Stockwell P."/>
            <person name="Gilligan J."/>
            <person name="Le Lec M.F."/>
            <person name="Gruber M.A.M."/>
            <person name="Quinn O."/>
            <person name="Lovegrove M."/>
            <person name="Duncan E.J."/>
            <person name="Remnant E.J."/>
            <person name="Van Eeckhoven J."/>
            <person name="Graham B."/>
            <person name="Knapp R.A."/>
            <person name="Langford K.W."/>
            <person name="Kronenberg Z."/>
            <person name="Press M.O."/>
            <person name="Eacker S.M."/>
            <person name="Wilson-Rankin E.E."/>
            <person name="Purcell J."/>
            <person name="Lester P.J."/>
            <person name="Dearden P.K."/>
        </authorList>
    </citation>
    <scope>NUCLEOTIDE SEQUENCE</scope>
    <source>
        <strain evidence="2">Volc-1</strain>
    </source>
</reference>
<feature type="compositionally biased region" description="Low complexity" evidence="1">
    <location>
        <begin position="80"/>
        <end position="89"/>
    </location>
</feature>
<dbReference type="AlphaFoldDB" id="A0A834P7U6"/>
<dbReference type="EMBL" id="JACSDY010000003">
    <property type="protein sequence ID" value="KAF7431726.1"/>
    <property type="molecule type" value="Genomic_DNA"/>
</dbReference>
<organism evidence="2 3">
    <name type="scientific">Vespula pensylvanica</name>
    <name type="common">Western yellow jacket</name>
    <name type="synonym">Wasp</name>
    <dbReference type="NCBI Taxonomy" id="30213"/>
    <lineage>
        <taxon>Eukaryota</taxon>
        <taxon>Metazoa</taxon>
        <taxon>Ecdysozoa</taxon>
        <taxon>Arthropoda</taxon>
        <taxon>Hexapoda</taxon>
        <taxon>Insecta</taxon>
        <taxon>Pterygota</taxon>
        <taxon>Neoptera</taxon>
        <taxon>Endopterygota</taxon>
        <taxon>Hymenoptera</taxon>
        <taxon>Apocrita</taxon>
        <taxon>Aculeata</taxon>
        <taxon>Vespoidea</taxon>
        <taxon>Vespidae</taxon>
        <taxon>Vespinae</taxon>
        <taxon>Vespula</taxon>
    </lineage>
</organism>
<name>A0A834P7U6_VESPE</name>
<gene>
    <name evidence="2" type="ORF">H0235_004650</name>
</gene>
<feature type="compositionally biased region" description="Pro residues" evidence="1">
    <location>
        <begin position="90"/>
        <end position="100"/>
    </location>
</feature>
<accession>A0A834P7U6</accession>
<keyword evidence="3" id="KW-1185">Reference proteome</keyword>
<feature type="region of interest" description="Disordered" evidence="1">
    <location>
        <begin position="77"/>
        <end position="100"/>
    </location>
</feature>
<evidence type="ECO:0000313" key="2">
    <source>
        <dbReference type="EMBL" id="KAF7431726.1"/>
    </source>
</evidence>
<proteinExistence type="predicted"/>
<evidence type="ECO:0000256" key="1">
    <source>
        <dbReference type="SAM" id="MobiDB-lite"/>
    </source>
</evidence>
<sequence>MRERSKDWKVSSWADASYGYYCDNISASAAQNAQLGVKRGEKKEDERREKEAEVVELCVEKRGLIANAAMARVMKAPRKTSLAKSTTPPAASPLPPLLCS</sequence>
<comment type="caution">
    <text evidence="2">The sequence shown here is derived from an EMBL/GenBank/DDBJ whole genome shotgun (WGS) entry which is preliminary data.</text>
</comment>
<evidence type="ECO:0000313" key="3">
    <source>
        <dbReference type="Proteomes" id="UP000600918"/>
    </source>
</evidence>
<dbReference type="Proteomes" id="UP000600918">
    <property type="component" value="Unassembled WGS sequence"/>
</dbReference>
<protein>
    <submittedName>
        <fullName evidence="2">Uncharacterized protein</fullName>
    </submittedName>
</protein>